<gene>
    <name evidence="7" type="ORF">EZL74_06555</name>
</gene>
<dbReference type="GO" id="GO:0035591">
    <property type="term" value="F:signaling adaptor activity"/>
    <property type="evidence" value="ECO:0007669"/>
    <property type="project" value="TreeGrafter"/>
</dbReference>
<keyword evidence="3" id="KW-0677">Repeat</keyword>
<feature type="chain" id="PRO_5020397721" evidence="4">
    <location>
        <begin position="22"/>
        <end position="841"/>
    </location>
</feature>
<dbReference type="InterPro" id="IPR055353">
    <property type="entry name" value="DUF7619"/>
</dbReference>
<dbReference type="SUPFAM" id="SSF52058">
    <property type="entry name" value="L domain-like"/>
    <property type="match status" value="1"/>
</dbReference>
<reference evidence="7 8" key="1">
    <citation type="submission" date="2019-02" db="EMBL/GenBank/DDBJ databases">
        <title>Flavobacterium sp. RD-2-33 isolated from forest soil.</title>
        <authorList>
            <person name="Chaudhary D.K."/>
        </authorList>
    </citation>
    <scope>NUCLEOTIDE SEQUENCE [LARGE SCALE GENOMIC DNA]</scope>
    <source>
        <strain evidence="7 8">RD-2-33</strain>
    </source>
</reference>
<proteinExistence type="predicted"/>
<evidence type="ECO:0000259" key="5">
    <source>
        <dbReference type="Pfam" id="PF18962"/>
    </source>
</evidence>
<evidence type="ECO:0000259" key="6">
    <source>
        <dbReference type="Pfam" id="PF24595"/>
    </source>
</evidence>
<dbReference type="InterPro" id="IPR047589">
    <property type="entry name" value="DUF11_rpt"/>
</dbReference>
<evidence type="ECO:0000256" key="4">
    <source>
        <dbReference type="SAM" id="SignalP"/>
    </source>
</evidence>
<comment type="caution">
    <text evidence="7">The sequence shown here is derived from an EMBL/GenBank/DDBJ whole genome shotgun (WGS) entry which is preliminary data.</text>
</comment>
<organism evidence="7 8">
    <name type="scientific">Flavobacterium silvisoli</name>
    <dbReference type="NCBI Taxonomy" id="2529433"/>
    <lineage>
        <taxon>Bacteria</taxon>
        <taxon>Pseudomonadati</taxon>
        <taxon>Bacteroidota</taxon>
        <taxon>Flavobacteriia</taxon>
        <taxon>Flavobacteriales</taxon>
        <taxon>Flavobacteriaceae</taxon>
        <taxon>Flavobacterium</taxon>
    </lineage>
</organism>
<evidence type="ECO:0000256" key="2">
    <source>
        <dbReference type="ARBA" id="ARBA00022729"/>
    </source>
</evidence>
<protein>
    <submittedName>
        <fullName evidence="7">T9SS type A sorting domain-containing protein</fullName>
    </submittedName>
</protein>
<dbReference type="Pfam" id="PF24595">
    <property type="entry name" value="DUF7619"/>
    <property type="match status" value="1"/>
</dbReference>
<keyword evidence="8" id="KW-1185">Reference proteome</keyword>
<accession>A0A4Q9Z018</accession>
<dbReference type="NCBIfam" id="TIGR04183">
    <property type="entry name" value="Por_Secre_tail"/>
    <property type="match status" value="1"/>
</dbReference>
<dbReference type="NCBIfam" id="TIGR01451">
    <property type="entry name" value="B_ant_repeat"/>
    <property type="match status" value="1"/>
</dbReference>
<dbReference type="EMBL" id="SJPE01000006">
    <property type="protein sequence ID" value="TBX69535.1"/>
    <property type="molecule type" value="Genomic_DNA"/>
</dbReference>
<evidence type="ECO:0000256" key="1">
    <source>
        <dbReference type="ARBA" id="ARBA00022614"/>
    </source>
</evidence>
<dbReference type="Gene3D" id="3.80.10.10">
    <property type="entry name" value="Ribonuclease Inhibitor"/>
    <property type="match status" value="2"/>
</dbReference>
<dbReference type="InterPro" id="IPR026444">
    <property type="entry name" value="Secre_tail"/>
</dbReference>
<dbReference type="Proteomes" id="UP000293300">
    <property type="component" value="Unassembled WGS sequence"/>
</dbReference>
<evidence type="ECO:0000313" key="8">
    <source>
        <dbReference type="Proteomes" id="UP000293300"/>
    </source>
</evidence>
<dbReference type="InterPro" id="IPR032675">
    <property type="entry name" value="LRR_dom_sf"/>
</dbReference>
<feature type="domain" description="Secretion system C-terminal sorting" evidence="5">
    <location>
        <begin position="769"/>
        <end position="838"/>
    </location>
</feature>
<dbReference type="RefSeq" id="WP_131475807.1">
    <property type="nucleotide sequence ID" value="NZ_SJPE01000006.1"/>
</dbReference>
<feature type="domain" description="DUF7619" evidence="6">
    <location>
        <begin position="621"/>
        <end position="752"/>
    </location>
</feature>
<dbReference type="OrthoDB" id="1110367at2"/>
<keyword evidence="1" id="KW-0433">Leucine-rich repeat</keyword>
<evidence type="ECO:0000313" key="7">
    <source>
        <dbReference type="EMBL" id="TBX69535.1"/>
    </source>
</evidence>
<dbReference type="PANTHER" id="PTHR47566">
    <property type="match status" value="1"/>
</dbReference>
<name>A0A4Q9Z018_9FLAO</name>
<dbReference type="AlphaFoldDB" id="A0A4Q9Z018"/>
<feature type="signal peptide" evidence="4">
    <location>
        <begin position="1"/>
        <end position="21"/>
    </location>
</feature>
<keyword evidence="2 4" id="KW-0732">Signal</keyword>
<sequence>MKKIYSFLVIALLGFMGQAQIINIPDSNFKAKLLEANTSNYIATTLANAPLKIDTNNDGEIQVSEALTVYKLNVNSSNIADLTGISSFTNLRDLSCAHNQLSGSMNLGSLSNLTAIDFADNQLTGLNIMGLPNLQSISCSQNQITVLNVSGLTNLKYLICFNNQLTALNVNGLTNLIRIESKNNLITSLLLNNLNSLDYADFTNNQLNTLTLSGLPNFHQLFIDNNQLTSLDINGLPNFQNLWCGSNQLTSLSLNNLPNIRVLRCGNNLLTSLNVIALTSLQDLNCYNNQLSSLNVTGLINIQTLTCFGNQLTTLDVNSLKNLQDLYCGDNNLSTLFIKNGRNETTLSFYGNPNLVYVCADETQLATVENLTLGYGYNCVANSYCSFVPGAIFFTLKGNVRYDKDSNGCDASDIPFPNTKIATTYGTESSVLIASYAGNYHCEIPAGTLTATPLLENPTYYNVSPASVSVTFPQATNPTIQDFCITPNGVHNDLEISILPLTNARPGFDSLYKILCTNKGTTTLSGDVNVVFDDTVLDYVSASPNFDAQATNNLTWNFSNLTPCETRIILVTWNLNGQMETPSLHVGDILHFTATINPIANDETPLNNVSILNQKLLSSADPNDKTCIEGTTITPEMVGDYVHYVIRFENTGNANAENIVVKDIIDTTKFDINSLVILSSSASFVTRITNTSKIEFIFENIQLPFDDANNDGYIAFKIKTKPTLVVGDTFSNSANIYFDYNFPIVTNTTETTVAALAVQDFDFGTYFKVYPIPTKQLLNLEVKAAIGVKSISIYNMLGQMVLVVTNAQNVSTIDVSDLKTGTYFIKMDTDKGIADTKFVKE</sequence>
<dbReference type="Pfam" id="PF18962">
    <property type="entry name" value="Por_Secre_tail"/>
    <property type="match status" value="1"/>
</dbReference>
<dbReference type="PANTHER" id="PTHR47566:SF1">
    <property type="entry name" value="PROTEIN NUD1"/>
    <property type="match status" value="1"/>
</dbReference>
<dbReference type="InterPro" id="IPR052574">
    <property type="entry name" value="CDIRP"/>
</dbReference>
<evidence type="ECO:0000256" key="3">
    <source>
        <dbReference type="ARBA" id="ARBA00022737"/>
    </source>
</evidence>